<evidence type="ECO:0000259" key="1">
    <source>
        <dbReference type="Pfam" id="PF02036"/>
    </source>
</evidence>
<sequence>MSDLSVDLNADPATLVDQLGSLSEPQTEELLRGPNGDAVLDALFARMRDSYEPAKVKGVDGEAQALVQFVLGGGPGGSTRTYVLTVRGAECGLGIDPPGELAPAGGHTVTIRTDRVRLVRIVTGQANPAKAYLTRKIKIDGDLKFGGQVVSWFGVSTDN</sequence>
<feature type="domain" description="SCP2" evidence="1">
    <location>
        <begin position="43"/>
        <end position="149"/>
    </location>
</feature>
<organism evidence="2 3">
    <name type="scientific">Parafrankia colletiae</name>
    <dbReference type="NCBI Taxonomy" id="573497"/>
    <lineage>
        <taxon>Bacteria</taxon>
        <taxon>Bacillati</taxon>
        <taxon>Actinomycetota</taxon>
        <taxon>Actinomycetes</taxon>
        <taxon>Frankiales</taxon>
        <taxon>Frankiaceae</taxon>
        <taxon>Parafrankia</taxon>
    </lineage>
</organism>
<dbReference type="Pfam" id="PF02036">
    <property type="entry name" value="SCP2"/>
    <property type="match status" value="1"/>
</dbReference>
<dbReference type="Proteomes" id="UP000179627">
    <property type="component" value="Unassembled WGS sequence"/>
</dbReference>
<dbReference type="EMBL" id="MBLM01000191">
    <property type="protein sequence ID" value="OHV27340.1"/>
    <property type="molecule type" value="Genomic_DNA"/>
</dbReference>
<dbReference type="OrthoDB" id="5243187at2"/>
<evidence type="ECO:0000313" key="2">
    <source>
        <dbReference type="EMBL" id="OHV27340.1"/>
    </source>
</evidence>
<dbReference type="Gene3D" id="3.30.1050.10">
    <property type="entry name" value="SCP2 sterol-binding domain"/>
    <property type="match status" value="1"/>
</dbReference>
<protein>
    <submittedName>
        <fullName evidence="2">Alkyl sulfatase</fullName>
    </submittedName>
</protein>
<reference evidence="3" key="1">
    <citation type="submission" date="2016-07" db="EMBL/GenBank/DDBJ databases">
        <title>Sequence Frankia sp. strain CcI1.17.</title>
        <authorList>
            <person name="Ghodhbane-Gtari F."/>
            <person name="Swanson E."/>
            <person name="Gueddou A."/>
            <person name="Morris K."/>
            <person name="Hezbri K."/>
            <person name="Ktari A."/>
            <person name="Nouioui I."/>
            <person name="Abebe-Akele F."/>
            <person name="Simpson S."/>
            <person name="Thomas K."/>
            <person name="Gtari M."/>
            <person name="Tisa L.S."/>
            <person name="Hurst S."/>
        </authorList>
    </citation>
    <scope>NUCLEOTIDE SEQUENCE [LARGE SCALE GENOMIC DNA]</scope>
    <source>
        <strain evidence="3">Cc1.17</strain>
    </source>
</reference>
<evidence type="ECO:0000313" key="3">
    <source>
        <dbReference type="Proteomes" id="UP000179627"/>
    </source>
</evidence>
<dbReference type="InterPro" id="IPR036527">
    <property type="entry name" value="SCP2_sterol-bd_dom_sf"/>
</dbReference>
<dbReference type="AlphaFoldDB" id="A0A1S1Q053"/>
<dbReference type="SUPFAM" id="SSF55718">
    <property type="entry name" value="SCP-like"/>
    <property type="match status" value="1"/>
</dbReference>
<dbReference type="RefSeq" id="WP_071092425.1">
    <property type="nucleotide sequence ID" value="NZ_MBLM01000191.1"/>
</dbReference>
<proteinExistence type="predicted"/>
<name>A0A1S1Q053_9ACTN</name>
<accession>A0A1S1Q053</accession>
<dbReference type="InterPro" id="IPR003033">
    <property type="entry name" value="SCP2_sterol-bd_dom"/>
</dbReference>
<comment type="caution">
    <text evidence="2">The sequence shown here is derived from an EMBL/GenBank/DDBJ whole genome shotgun (WGS) entry which is preliminary data.</text>
</comment>
<gene>
    <name evidence="2" type="ORF">CC117_31375</name>
</gene>
<keyword evidence="3" id="KW-1185">Reference proteome</keyword>